<keyword evidence="1 4" id="KW-0378">Hydrolase</keyword>
<evidence type="ECO:0000313" key="5">
    <source>
        <dbReference type="Proteomes" id="UP001597361"/>
    </source>
</evidence>
<gene>
    <name evidence="4" type="ORF">ACFSKL_07805</name>
</gene>
<evidence type="ECO:0000259" key="3">
    <source>
        <dbReference type="Pfam" id="PF20434"/>
    </source>
</evidence>
<evidence type="ECO:0000313" key="4">
    <source>
        <dbReference type="EMBL" id="MFD2034687.1"/>
    </source>
</evidence>
<dbReference type="EMBL" id="JBHUHR010000022">
    <property type="protein sequence ID" value="MFD2034687.1"/>
    <property type="molecule type" value="Genomic_DNA"/>
</dbReference>
<evidence type="ECO:0000256" key="2">
    <source>
        <dbReference type="SAM" id="SignalP"/>
    </source>
</evidence>
<keyword evidence="2" id="KW-0732">Signal</keyword>
<dbReference type="Gene3D" id="3.40.50.1820">
    <property type="entry name" value="alpha/beta hydrolase"/>
    <property type="match status" value="1"/>
</dbReference>
<dbReference type="PANTHER" id="PTHR48081:SF6">
    <property type="entry name" value="PEPTIDASE S9 PROLYL OLIGOPEPTIDASE CATALYTIC DOMAIN-CONTAINING PROTEIN"/>
    <property type="match status" value="1"/>
</dbReference>
<feature type="chain" id="PRO_5046833618" evidence="2">
    <location>
        <begin position="21"/>
        <end position="321"/>
    </location>
</feature>
<dbReference type="Proteomes" id="UP001597361">
    <property type="component" value="Unassembled WGS sequence"/>
</dbReference>
<proteinExistence type="predicted"/>
<dbReference type="InterPro" id="IPR029058">
    <property type="entry name" value="AB_hydrolase_fold"/>
</dbReference>
<name>A0ABW4VK27_9BACT</name>
<evidence type="ECO:0000256" key="1">
    <source>
        <dbReference type="ARBA" id="ARBA00022801"/>
    </source>
</evidence>
<accession>A0ABW4VK27</accession>
<reference evidence="5" key="1">
    <citation type="journal article" date="2019" name="Int. J. Syst. Evol. Microbiol.">
        <title>The Global Catalogue of Microorganisms (GCM) 10K type strain sequencing project: providing services to taxonomists for standard genome sequencing and annotation.</title>
        <authorList>
            <consortium name="The Broad Institute Genomics Platform"/>
            <consortium name="The Broad Institute Genome Sequencing Center for Infectious Disease"/>
            <person name="Wu L."/>
            <person name="Ma J."/>
        </authorList>
    </citation>
    <scope>NUCLEOTIDE SEQUENCE [LARGE SCALE GENOMIC DNA]</scope>
    <source>
        <strain evidence="5">CGMCC 1.15180</strain>
    </source>
</reference>
<protein>
    <submittedName>
        <fullName evidence="4">Alpha/beta hydrolase</fullName>
    </submittedName>
</protein>
<dbReference type="InterPro" id="IPR049492">
    <property type="entry name" value="BD-FAE-like_dom"/>
</dbReference>
<feature type="domain" description="BD-FAE-like" evidence="3">
    <location>
        <begin position="65"/>
        <end position="255"/>
    </location>
</feature>
<sequence length="321" mass="35310">MIKKNFVLLILLLMVGKLHAQSKTIDLWKGQVPGAIIYSSYQQSVDSADNWVKMRFVTDPTLVMYQAPAEKANGTAVIICPGGGYWGLAVSHEGEQVAQWLNSLGVTAFVLNYRLPNDSIMVDKSIAPLQDGQEAIRTVRRRATEWGIDPYKIGIMGFSAGGHLASSVSTHYNEEVYDLVDNTSARPDFSLLIYPVISMDEHITHAGSKSNLLGENPSPEQVNRFSNELQVSSDTPPAFLVHSMDDGAVPVQNSIGYALALEKHQVRSELHIYQSGGHGYGMGRSKNTESSWPEACSKWLESSGFLSVESEIIKSVSEYQK</sequence>
<comment type="caution">
    <text evidence="4">The sequence shown here is derived from an EMBL/GenBank/DDBJ whole genome shotgun (WGS) entry which is preliminary data.</text>
</comment>
<dbReference type="RefSeq" id="WP_376885073.1">
    <property type="nucleotide sequence ID" value="NZ_JBHUHR010000022.1"/>
</dbReference>
<dbReference type="PANTHER" id="PTHR48081">
    <property type="entry name" value="AB HYDROLASE SUPERFAMILY PROTEIN C4A8.06C"/>
    <property type="match status" value="1"/>
</dbReference>
<dbReference type="GO" id="GO:0016787">
    <property type="term" value="F:hydrolase activity"/>
    <property type="evidence" value="ECO:0007669"/>
    <property type="project" value="UniProtKB-KW"/>
</dbReference>
<feature type="signal peptide" evidence="2">
    <location>
        <begin position="1"/>
        <end position="20"/>
    </location>
</feature>
<organism evidence="4 5">
    <name type="scientific">Belliella marina</name>
    <dbReference type="NCBI Taxonomy" id="1644146"/>
    <lineage>
        <taxon>Bacteria</taxon>
        <taxon>Pseudomonadati</taxon>
        <taxon>Bacteroidota</taxon>
        <taxon>Cytophagia</taxon>
        <taxon>Cytophagales</taxon>
        <taxon>Cyclobacteriaceae</taxon>
        <taxon>Belliella</taxon>
    </lineage>
</organism>
<dbReference type="InterPro" id="IPR050300">
    <property type="entry name" value="GDXG_lipolytic_enzyme"/>
</dbReference>
<keyword evidence="5" id="KW-1185">Reference proteome</keyword>
<dbReference type="Pfam" id="PF20434">
    <property type="entry name" value="BD-FAE"/>
    <property type="match status" value="1"/>
</dbReference>
<dbReference type="SUPFAM" id="SSF53474">
    <property type="entry name" value="alpha/beta-Hydrolases"/>
    <property type="match status" value="1"/>
</dbReference>